<dbReference type="Gene3D" id="1.10.4000.10">
    <property type="entry name" value="Flagellar transcriptional activator FlhD"/>
    <property type="match status" value="1"/>
</dbReference>
<accession>A0A177MKL7</accession>
<proteinExistence type="predicted"/>
<evidence type="ECO:0000259" key="1">
    <source>
        <dbReference type="Pfam" id="PF14213"/>
    </source>
</evidence>
<protein>
    <recommendedName>
        <fullName evidence="1">DUF4325 domain-containing protein</fullName>
    </recommendedName>
</protein>
<dbReference type="SUPFAM" id="SSF63592">
    <property type="entry name" value="Flagellar transcriptional activator FlhD"/>
    <property type="match status" value="1"/>
</dbReference>
<sequence length="195" mass="22337">MYVVIKHLTKLKTPQACHGKQLVQRARECFLRNECLTLDFEAVESIATGFFQEAIFTLLNEFGADFLKSKLRVVNMTTAVEAIMQDDLTHVDEFIERLMSRQQDVVDQELYDLNLAWLVKVRALARENALQALLIMGVTDEKLRLAMANLSMDEMQYLARSGCLCFAPRFTSQFIQGFGQRRYDRVDLMLALTAG</sequence>
<dbReference type="Proteomes" id="UP000078090">
    <property type="component" value="Unassembled WGS sequence"/>
</dbReference>
<evidence type="ECO:0000313" key="2">
    <source>
        <dbReference type="EMBL" id="OAI06171.1"/>
    </source>
</evidence>
<organism evidence="2 3">
    <name type="scientific">Methylomonas methanica</name>
    <dbReference type="NCBI Taxonomy" id="421"/>
    <lineage>
        <taxon>Bacteria</taxon>
        <taxon>Pseudomonadati</taxon>
        <taxon>Pseudomonadota</taxon>
        <taxon>Gammaproteobacteria</taxon>
        <taxon>Methylococcales</taxon>
        <taxon>Methylococcaceae</taxon>
        <taxon>Methylomonas</taxon>
    </lineage>
</organism>
<dbReference type="InterPro" id="IPR036194">
    <property type="entry name" value="FlhD_sf"/>
</dbReference>
<gene>
    <name evidence="2" type="ORF">A1332_01295</name>
</gene>
<dbReference type="InterPro" id="IPR025474">
    <property type="entry name" value="DUF4325"/>
</dbReference>
<name>A0A177MKL7_METMH</name>
<dbReference type="RefSeq" id="WP_064008131.1">
    <property type="nucleotide sequence ID" value="NZ_LUUG01000060.1"/>
</dbReference>
<dbReference type="EMBL" id="LUUG01000060">
    <property type="protein sequence ID" value="OAI06171.1"/>
    <property type="molecule type" value="Genomic_DNA"/>
</dbReference>
<evidence type="ECO:0000313" key="3">
    <source>
        <dbReference type="Proteomes" id="UP000078090"/>
    </source>
</evidence>
<dbReference type="Pfam" id="PF14213">
    <property type="entry name" value="DUF4325"/>
    <property type="match status" value="1"/>
</dbReference>
<feature type="domain" description="DUF4325" evidence="1">
    <location>
        <begin position="19"/>
        <end position="80"/>
    </location>
</feature>
<reference evidence="2 3" key="1">
    <citation type="submission" date="2016-03" db="EMBL/GenBank/DDBJ databases">
        <authorList>
            <person name="Ploux O."/>
        </authorList>
    </citation>
    <scope>NUCLEOTIDE SEQUENCE [LARGE SCALE GENOMIC DNA]</scope>
    <source>
        <strain evidence="2 3">R-45363</strain>
    </source>
</reference>
<comment type="caution">
    <text evidence="2">The sequence shown here is derived from an EMBL/GenBank/DDBJ whole genome shotgun (WGS) entry which is preliminary data.</text>
</comment>
<dbReference type="AlphaFoldDB" id="A0A177MKL7"/>
<dbReference type="OrthoDB" id="5768458at2"/>